<feature type="compositionally biased region" description="Basic and acidic residues" evidence="1">
    <location>
        <begin position="137"/>
        <end position="161"/>
    </location>
</feature>
<evidence type="ECO:0000256" key="1">
    <source>
        <dbReference type="SAM" id="MobiDB-lite"/>
    </source>
</evidence>
<sequence length="169" mass="18224">MASMTTLTKLQNARAIIGHSPLSTRVFLGATPKPFQVGKRHLGMAFEDEARNAADKGVDAAKQAADTAKKAGQEAKNETASAAEEEIMSSSRGNSLLQKCKVMRKTKVMGDKVADAAQDMAGKAKETAQEAWGTVKDTTHKMKDNVMGKAEESKEAIKDNVNRNMNKKN</sequence>
<gene>
    <name evidence="2" type="ORF">RND71_014003</name>
</gene>
<feature type="region of interest" description="Disordered" evidence="1">
    <location>
        <begin position="64"/>
        <end position="91"/>
    </location>
</feature>
<dbReference type="AlphaFoldDB" id="A0AAE1SB41"/>
<proteinExistence type="predicted"/>
<dbReference type="Proteomes" id="UP001291623">
    <property type="component" value="Unassembled WGS sequence"/>
</dbReference>
<keyword evidence="3" id="KW-1185">Reference proteome</keyword>
<accession>A0AAE1SB41</accession>
<protein>
    <submittedName>
        <fullName evidence="2">Uncharacterized protein</fullName>
    </submittedName>
</protein>
<feature type="compositionally biased region" description="Basic and acidic residues" evidence="1">
    <location>
        <begin position="67"/>
        <end position="77"/>
    </location>
</feature>
<reference evidence="2" key="1">
    <citation type="submission" date="2023-12" db="EMBL/GenBank/DDBJ databases">
        <title>Genome assembly of Anisodus tanguticus.</title>
        <authorList>
            <person name="Wang Y.-J."/>
        </authorList>
    </citation>
    <scope>NUCLEOTIDE SEQUENCE</scope>
    <source>
        <strain evidence="2">KB-2021</strain>
        <tissue evidence="2">Leaf</tissue>
    </source>
</reference>
<evidence type="ECO:0000313" key="3">
    <source>
        <dbReference type="Proteomes" id="UP001291623"/>
    </source>
</evidence>
<comment type="caution">
    <text evidence="2">The sequence shown here is derived from an EMBL/GenBank/DDBJ whole genome shotgun (WGS) entry which is preliminary data.</text>
</comment>
<name>A0AAE1SB41_9SOLA</name>
<dbReference type="EMBL" id="JAVYJV010000007">
    <property type="protein sequence ID" value="KAK4366123.1"/>
    <property type="molecule type" value="Genomic_DNA"/>
</dbReference>
<evidence type="ECO:0000313" key="2">
    <source>
        <dbReference type="EMBL" id="KAK4366123.1"/>
    </source>
</evidence>
<organism evidence="2 3">
    <name type="scientific">Anisodus tanguticus</name>
    <dbReference type="NCBI Taxonomy" id="243964"/>
    <lineage>
        <taxon>Eukaryota</taxon>
        <taxon>Viridiplantae</taxon>
        <taxon>Streptophyta</taxon>
        <taxon>Embryophyta</taxon>
        <taxon>Tracheophyta</taxon>
        <taxon>Spermatophyta</taxon>
        <taxon>Magnoliopsida</taxon>
        <taxon>eudicotyledons</taxon>
        <taxon>Gunneridae</taxon>
        <taxon>Pentapetalae</taxon>
        <taxon>asterids</taxon>
        <taxon>lamiids</taxon>
        <taxon>Solanales</taxon>
        <taxon>Solanaceae</taxon>
        <taxon>Solanoideae</taxon>
        <taxon>Hyoscyameae</taxon>
        <taxon>Anisodus</taxon>
    </lineage>
</organism>
<feature type="region of interest" description="Disordered" evidence="1">
    <location>
        <begin position="125"/>
        <end position="169"/>
    </location>
</feature>